<comment type="caution">
    <text evidence="2">The sequence shown here is derived from an EMBL/GenBank/DDBJ whole genome shotgun (WGS) entry which is preliminary data.</text>
</comment>
<evidence type="ECO:0000313" key="3">
    <source>
        <dbReference type="Proteomes" id="UP000691718"/>
    </source>
</evidence>
<sequence>MIVFKGKRLREEFLENLPAGSLVKMAPKGSMTTELFVEFIEHLAKYKLPGKCLLIFDGASSHLDYKIVDVAEKHDIVLYCLPSNTTHELQPLDKSVNKSFEHFWDEEVLLFIYQNPQKKLTKARFNKIFTRVWAKCMTHGNIINGFGATGLYPWDPSSIPEEAFAPSMLTELTAAQLSTKENSVTVPNSPESVKLLNRTFDSDITFFEEDGSTAQNSVATIKQFQNKDVNFQKLVDYSSSIESLDSDDIHVPIRYNTPVPGPSGLQVQHVQRPATLLSSPSDISDIEYNLSMMQNYSAKRVRIYTSSSASDEENNNPLQTYFTPKKNQLDSFDDDMPLSELKNNKKRSDIQESSFKEFLPTPNYAETKAKPRRKALNYVGQRITKDLFKDKTGNNAKKLCQTDQKLQQ</sequence>
<organism evidence="2 3">
    <name type="scientific">Parnassius apollo</name>
    <name type="common">Apollo butterfly</name>
    <name type="synonym">Papilio apollo</name>
    <dbReference type="NCBI Taxonomy" id="110799"/>
    <lineage>
        <taxon>Eukaryota</taxon>
        <taxon>Metazoa</taxon>
        <taxon>Ecdysozoa</taxon>
        <taxon>Arthropoda</taxon>
        <taxon>Hexapoda</taxon>
        <taxon>Insecta</taxon>
        <taxon>Pterygota</taxon>
        <taxon>Neoptera</taxon>
        <taxon>Endopterygota</taxon>
        <taxon>Lepidoptera</taxon>
        <taxon>Glossata</taxon>
        <taxon>Ditrysia</taxon>
        <taxon>Papilionoidea</taxon>
        <taxon>Papilionidae</taxon>
        <taxon>Parnassiinae</taxon>
        <taxon>Parnassini</taxon>
        <taxon>Parnassius</taxon>
        <taxon>Parnassius</taxon>
    </lineage>
</organism>
<dbReference type="AlphaFoldDB" id="A0A8S3X3T7"/>
<evidence type="ECO:0000313" key="2">
    <source>
        <dbReference type="EMBL" id="CAG5000544.1"/>
    </source>
</evidence>
<dbReference type="OrthoDB" id="8058166at2759"/>
<gene>
    <name evidence="2" type="ORF">PAPOLLO_LOCUS13742</name>
</gene>
<dbReference type="Proteomes" id="UP000691718">
    <property type="component" value="Unassembled WGS sequence"/>
</dbReference>
<dbReference type="Pfam" id="PF03184">
    <property type="entry name" value="DDE_1"/>
    <property type="match status" value="1"/>
</dbReference>
<name>A0A8S3X3T7_PARAO</name>
<accession>A0A8S3X3T7</accession>
<dbReference type="GO" id="GO:0003676">
    <property type="term" value="F:nucleic acid binding"/>
    <property type="evidence" value="ECO:0007669"/>
    <property type="project" value="InterPro"/>
</dbReference>
<evidence type="ECO:0000259" key="1">
    <source>
        <dbReference type="Pfam" id="PF03184"/>
    </source>
</evidence>
<dbReference type="EMBL" id="CAJQZP010000945">
    <property type="protein sequence ID" value="CAG5000544.1"/>
    <property type="molecule type" value="Genomic_DNA"/>
</dbReference>
<feature type="domain" description="DDE-1" evidence="1">
    <location>
        <begin position="1"/>
        <end position="145"/>
    </location>
</feature>
<protein>
    <submittedName>
        <fullName evidence="2">(apollo) hypothetical protein</fullName>
    </submittedName>
</protein>
<keyword evidence="3" id="KW-1185">Reference proteome</keyword>
<reference evidence="2" key="1">
    <citation type="submission" date="2021-04" db="EMBL/GenBank/DDBJ databases">
        <authorList>
            <person name="Tunstrom K."/>
        </authorList>
    </citation>
    <scope>NUCLEOTIDE SEQUENCE</scope>
</reference>
<dbReference type="InterPro" id="IPR004875">
    <property type="entry name" value="DDE_SF_endonuclease_dom"/>
</dbReference>
<proteinExistence type="predicted"/>